<name>A0A2P2DY12_9LEPT</name>
<dbReference type="InterPro" id="IPR002125">
    <property type="entry name" value="CMP_dCMP_dom"/>
</dbReference>
<dbReference type="Gene3D" id="3.40.430.10">
    <property type="entry name" value="Dihydrofolate Reductase, subunit A"/>
    <property type="match status" value="1"/>
</dbReference>
<dbReference type="OrthoDB" id="9800865at2"/>
<dbReference type="Proteomes" id="UP000245133">
    <property type="component" value="Unassembled WGS sequence"/>
</dbReference>
<dbReference type="AlphaFoldDB" id="A0A2P2DY12"/>
<reference evidence="8 9" key="1">
    <citation type="submission" date="2018-02" db="EMBL/GenBank/DDBJ databases">
        <title>Novel Leptospira species isolated from soil and water in Japan.</title>
        <authorList>
            <person name="Nakao R."/>
            <person name="Masuzawa T."/>
        </authorList>
    </citation>
    <scope>NUCLEOTIDE SEQUENCE [LARGE SCALE GENOMIC DNA]</scope>
    <source>
        <strain evidence="8 9">YH101</strain>
    </source>
</reference>
<evidence type="ECO:0000256" key="5">
    <source>
        <dbReference type="ARBA" id="ARBA00012766"/>
    </source>
</evidence>
<evidence type="ECO:0000256" key="3">
    <source>
        <dbReference type="ARBA" id="ARBA00005259"/>
    </source>
</evidence>
<comment type="similarity">
    <text evidence="4">In the C-terminal section; belongs to the HTP reductase family.</text>
</comment>
<gene>
    <name evidence="8" type="ORF">LPTSP4_10310</name>
</gene>
<comment type="pathway">
    <text evidence="2">Cofactor biosynthesis; riboflavin biosynthesis; 5-amino-6-(D-ribitylamino)uracil from GTP: step 2/4.</text>
</comment>
<dbReference type="EC" id="3.5.4.26" evidence="5"/>
<comment type="function">
    <text evidence="1">Converts 2,5-diamino-6-(ribosylamino)-4(3h)-pyrimidinone 5'-phosphate into 5-amino-6-(ribosylamino)-2,4(1h,3h)-pyrimidinedione 5'-phosphate.</text>
</comment>
<dbReference type="CDD" id="cd01284">
    <property type="entry name" value="Riboflavin_deaminase-reductase"/>
    <property type="match status" value="1"/>
</dbReference>
<keyword evidence="9" id="KW-1185">Reference proteome</keyword>
<evidence type="ECO:0000313" key="8">
    <source>
        <dbReference type="EMBL" id="GBF49517.1"/>
    </source>
</evidence>
<comment type="similarity">
    <text evidence="3">In the N-terminal section; belongs to the cytidine and deoxycytidylate deaminase family.</text>
</comment>
<proteinExistence type="inferred from homology"/>
<sequence>MESSALKNILLQIRKLSFLAMGMSSPNPPVACVLANPNGEILSQAHTQTTGKNHAEREAYENWSQNVGDHIAIVSLEPCTHFGRTPPCRDLILEARPKELWIGWKDPNPLIESGNWDTYKSLGIQAKLNPILAKVSYPYLFGFIQRIQRKRPWIWIKSALTTSFHYAPTDSRQVAISSEASRPYLQMLRAKFDAVLVGPNTVSVDEPSLNFRLEESVSAYPAKQMFYEIKDSFFSAGRGLLDDLFQFCSEEILQEHSSNHKKYQPFRIFCISENQTLSDSFLRKQKSLNEEYTSQKVIFIFLGKDANLHPQYAQMAELTEFPIPNFSRREGSVCLEWLAELGINTLLCEAGSFVWEFFHENLMPGDCILTIQGKIEFESGKVFAGMEAGREVSEYQVQEDIWRLREI</sequence>
<dbReference type="Pfam" id="PF01872">
    <property type="entry name" value="RibD_C"/>
    <property type="match status" value="1"/>
</dbReference>
<feature type="domain" description="CMP/dCMP-type deaminase" evidence="7">
    <location>
        <begin position="4"/>
        <end position="117"/>
    </location>
</feature>
<dbReference type="SUPFAM" id="SSF53927">
    <property type="entry name" value="Cytidine deaminase-like"/>
    <property type="match status" value="1"/>
</dbReference>
<dbReference type="EMBL" id="BFBB01000003">
    <property type="protein sequence ID" value="GBF49517.1"/>
    <property type="molecule type" value="Genomic_DNA"/>
</dbReference>
<dbReference type="InterPro" id="IPR002734">
    <property type="entry name" value="RibDG_C"/>
</dbReference>
<accession>A0A2P2DY12</accession>
<comment type="caution">
    <text evidence="8">The sequence shown here is derived from an EMBL/GenBank/DDBJ whole genome shotgun (WGS) entry which is preliminary data.</text>
</comment>
<dbReference type="UniPathway" id="UPA00275">
    <property type="reaction ID" value="UER00401"/>
</dbReference>
<dbReference type="InterPro" id="IPR024072">
    <property type="entry name" value="DHFR-like_dom_sf"/>
</dbReference>
<evidence type="ECO:0000256" key="2">
    <source>
        <dbReference type="ARBA" id="ARBA00004882"/>
    </source>
</evidence>
<dbReference type="GO" id="GO:0008835">
    <property type="term" value="F:diaminohydroxyphosphoribosylaminopyrimidine deaminase activity"/>
    <property type="evidence" value="ECO:0007669"/>
    <property type="project" value="UniProtKB-EC"/>
</dbReference>
<evidence type="ECO:0000256" key="6">
    <source>
        <dbReference type="ARBA" id="ARBA00019930"/>
    </source>
</evidence>
<dbReference type="GO" id="GO:0009231">
    <property type="term" value="P:riboflavin biosynthetic process"/>
    <property type="evidence" value="ECO:0007669"/>
    <property type="project" value="UniProtKB-UniPathway"/>
</dbReference>
<dbReference type="GO" id="GO:0008703">
    <property type="term" value="F:5-amino-6-(5-phosphoribosylamino)uracil reductase activity"/>
    <property type="evidence" value="ECO:0007669"/>
    <property type="project" value="InterPro"/>
</dbReference>
<evidence type="ECO:0000313" key="9">
    <source>
        <dbReference type="Proteomes" id="UP000245133"/>
    </source>
</evidence>
<dbReference type="Gene3D" id="3.40.140.10">
    <property type="entry name" value="Cytidine Deaminase, domain 2"/>
    <property type="match status" value="1"/>
</dbReference>
<evidence type="ECO:0000256" key="1">
    <source>
        <dbReference type="ARBA" id="ARBA00002151"/>
    </source>
</evidence>
<dbReference type="SUPFAM" id="SSF53597">
    <property type="entry name" value="Dihydrofolate reductase-like"/>
    <property type="match status" value="1"/>
</dbReference>
<protein>
    <recommendedName>
        <fullName evidence="6">Riboflavin biosynthesis protein RibD</fullName>
        <ecNumber evidence="5">3.5.4.26</ecNumber>
    </recommendedName>
</protein>
<dbReference type="PROSITE" id="PS51747">
    <property type="entry name" value="CYT_DCMP_DEAMINASES_2"/>
    <property type="match status" value="1"/>
</dbReference>
<evidence type="ECO:0000259" key="7">
    <source>
        <dbReference type="PROSITE" id="PS51747"/>
    </source>
</evidence>
<evidence type="ECO:0000256" key="4">
    <source>
        <dbReference type="ARBA" id="ARBA00007417"/>
    </source>
</evidence>
<dbReference type="Pfam" id="PF00383">
    <property type="entry name" value="dCMP_cyt_deam_1"/>
    <property type="match status" value="1"/>
</dbReference>
<dbReference type="InterPro" id="IPR016193">
    <property type="entry name" value="Cytidine_deaminase-like"/>
</dbReference>
<organism evidence="8 9">
    <name type="scientific">Leptospira ryugenii</name>
    <dbReference type="NCBI Taxonomy" id="1917863"/>
    <lineage>
        <taxon>Bacteria</taxon>
        <taxon>Pseudomonadati</taxon>
        <taxon>Spirochaetota</taxon>
        <taxon>Spirochaetia</taxon>
        <taxon>Leptospirales</taxon>
        <taxon>Leptospiraceae</taxon>
        <taxon>Leptospira</taxon>
    </lineage>
</organism>